<evidence type="ECO:0000256" key="4">
    <source>
        <dbReference type="ARBA" id="ARBA00022801"/>
    </source>
</evidence>
<dbReference type="InterPro" id="IPR005322">
    <property type="entry name" value="Peptidase_C69"/>
</dbReference>
<keyword evidence="7" id="KW-0732">Signal</keyword>
<organism evidence="8 11">
    <name type="scientific">Photobacterium iliopiscarium</name>
    <dbReference type="NCBI Taxonomy" id="56192"/>
    <lineage>
        <taxon>Bacteria</taxon>
        <taxon>Pseudomonadati</taxon>
        <taxon>Pseudomonadota</taxon>
        <taxon>Gammaproteobacteria</taxon>
        <taxon>Vibrionales</taxon>
        <taxon>Vibrionaceae</taxon>
        <taxon>Photobacterium</taxon>
    </lineage>
</organism>
<evidence type="ECO:0000313" key="11">
    <source>
        <dbReference type="Proteomes" id="UP000241954"/>
    </source>
</evidence>
<protein>
    <recommendedName>
        <fullName evidence="6">Dipeptidase</fullName>
        <ecNumber evidence="6">3.4.-.-</ecNumber>
    </recommendedName>
</protein>
<evidence type="ECO:0000313" key="8">
    <source>
        <dbReference type="EMBL" id="PSV98220.1"/>
    </source>
</evidence>
<dbReference type="RefSeq" id="WP_045037420.1">
    <property type="nucleotide sequence ID" value="NZ_JZSR01000021.1"/>
</dbReference>
<dbReference type="GO" id="GO:0006508">
    <property type="term" value="P:proteolysis"/>
    <property type="evidence" value="ECO:0007669"/>
    <property type="project" value="UniProtKB-KW"/>
</dbReference>
<evidence type="ECO:0000256" key="5">
    <source>
        <dbReference type="ARBA" id="ARBA00022997"/>
    </source>
</evidence>
<keyword evidence="4 6" id="KW-0378">Hydrolase</keyword>
<evidence type="ECO:0000256" key="6">
    <source>
        <dbReference type="RuleBase" id="RU364089"/>
    </source>
</evidence>
<dbReference type="Gene3D" id="3.60.60.10">
    <property type="entry name" value="Penicillin V Acylase, Chain A"/>
    <property type="match status" value="1"/>
</dbReference>
<comment type="similarity">
    <text evidence="2 6">Belongs to the peptidase C69 family.</text>
</comment>
<dbReference type="EMBL" id="PYOP01000005">
    <property type="protein sequence ID" value="PSW98954.1"/>
    <property type="molecule type" value="Genomic_DNA"/>
</dbReference>
<dbReference type="AlphaFoldDB" id="A0A0D8PUA8"/>
<dbReference type="Proteomes" id="UP000241190">
    <property type="component" value="Unassembled WGS sequence"/>
</dbReference>
<evidence type="ECO:0000256" key="2">
    <source>
        <dbReference type="ARBA" id="ARBA00007225"/>
    </source>
</evidence>
<evidence type="ECO:0000256" key="3">
    <source>
        <dbReference type="ARBA" id="ARBA00022670"/>
    </source>
</evidence>
<dbReference type="GO" id="GO:0016805">
    <property type="term" value="F:dipeptidase activity"/>
    <property type="evidence" value="ECO:0007669"/>
    <property type="project" value="UniProtKB-KW"/>
</dbReference>
<dbReference type="PANTHER" id="PTHR12994">
    <property type="entry name" value="SECERNIN"/>
    <property type="match status" value="1"/>
</dbReference>
<keyword evidence="5 6" id="KW-0224">Dipeptidase</keyword>
<sequence>MKSTLIYATMAITLSPSVLACTTILVGNQATTDGSYIIARNADHSPLVNPHWFNHPHQTNTQGTFKSNSNAFTYPLPAISLAYNSFSKAKTHDTSFGSAGFNELGIGMSATESIYNNPVILAVDPYNEQTGINEDSIVNVILPRVHSAKEGVQLLGNIIEKKGAAEGFGVAFVDKTGIWYLETGSGHQWMATKLDNNDYFVSANQGRLQHFDANNTDKYLSSPTLISFAIAQGVYKPKQDGEFNFHNAYSVDNSNDRLYNYPRVYTLQHMYSHGIKTTLTNPLAFPVFAVPTHKLSVNDVKQGLRNHYQGSSHDPYANVNPKETYRPISVFRTYQSHILQIKPTLPQAIGEIAYIGWGMTDLTPYIAFYQGAKIPAIYKTGVGTIADNTSAYWQLRKVQTLAMTDYNQFAPMVKKAYAEFEKKQTALMAQTQKDYLAIYKTDPQKAQTLLNNFELTVTHQAMATASNLQNRIITKMTSDTNATYPFKGA</sequence>
<dbReference type="EC" id="3.4.-.-" evidence="6"/>
<name>A0A0D8PUA8_9GAMM</name>
<feature type="signal peptide" evidence="7">
    <location>
        <begin position="1"/>
        <end position="20"/>
    </location>
</feature>
<comment type="catalytic activity">
    <reaction evidence="1">
        <text>an L-aminoacyl-L-amino acid + H2O = 2 an L-alpha-amino acid</text>
        <dbReference type="Rhea" id="RHEA:48940"/>
        <dbReference type="ChEBI" id="CHEBI:15377"/>
        <dbReference type="ChEBI" id="CHEBI:59869"/>
        <dbReference type="ChEBI" id="CHEBI:77460"/>
        <dbReference type="EC" id="3.4.13.19"/>
    </reaction>
</comment>
<dbReference type="GeneID" id="93548253"/>
<dbReference type="GO" id="GO:0070004">
    <property type="term" value="F:cysteine-type exopeptidase activity"/>
    <property type="evidence" value="ECO:0007669"/>
    <property type="project" value="InterPro"/>
</dbReference>
<keyword evidence="10" id="KW-1185">Reference proteome</keyword>
<proteinExistence type="inferred from homology"/>
<feature type="chain" id="PRO_5030006047" description="Dipeptidase" evidence="7">
    <location>
        <begin position="21"/>
        <end position="489"/>
    </location>
</feature>
<reference evidence="8 11" key="1">
    <citation type="submission" date="2018-01" db="EMBL/GenBank/DDBJ databases">
        <title>Whole genome sequencing of Histamine producing bacteria.</title>
        <authorList>
            <person name="Butler K."/>
        </authorList>
    </citation>
    <scope>NUCLEOTIDE SEQUENCE [LARGE SCALE GENOMIC DNA]</scope>
    <source>
        <strain evidence="9 10">ATCC 51761</strain>
        <strain evidence="8 11">NCIMB 13481</strain>
    </source>
</reference>
<evidence type="ECO:0000256" key="1">
    <source>
        <dbReference type="ARBA" id="ARBA00001670"/>
    </source>
</evidence>
<dbReference type="NCBIfam" id="NF033678">
    <property type="entry name" value="C69_fam_dipept"/>
    <property type="match status" value="1"/>
</dbReference>
<evidence type="ECO:0000313" key="10">
    <source>
        <dbReference type="Proteomes" id="UP000241190"/>
    </source>
</evidence>
<gene>
    <name evidence="8" type="ORF">C9I88_06030</name>
    <name evidence="9" type="ORF">C9J52_04580</name>
</gene>
<comment type="caution">
    <text evidence="8">The sequence shown here is derived from an EMBL/GenBank/DDBJ whole genome shotgun (WGS) entry which is preliminary data.</text>
</comment>
<dbReference type="OrthoDB" id="9764088at2"/>
<dbReference type="PROSITE" id="PS51257">
    <property type="entry name" value="PROKAR_LIPOPROTEIN"/>
    <property type="match status" value="1"/>
</dbReference>
<evidence type="ECO:0000256" key="7">
    <source>
        <dbReference type="SAM" id="SignalP"/>
    </source>
</evidence>
<keyword evidence="3 6" id="KW-0645">Protease</keyword>
<dbReference type="Pfam" id="PF03577">
    <property type="entry name" value="Peptidase_C69"/>
    <property type="match status" value="1"/>
</dbReference>
<evidence type="ECO:0000313" key="9">
    <source>
        <dbReference type="EMBL" id="PSW98954.1"/>
    </source>
</evidence>
<dbReference type="Proteomes" id="UP000241954">
    <property type="component" value="Unassembled WGS sequence"/>
</dbReference>
<dbReference type="InterPro" id="IPR047804">
    <property type="entry name" value="C69_dipept_A-like"/>
</dbReference>
<dbReference type="PANTHER" id="PTHR12994:SF17">
    <property type="entry name" value="LD30995P"/>
    <property type="match status" value="1"/>
</dbReference>
<accession>A0A0D8PUA8</accession>
<dbReference type="EMBL" id="PYLW01000004">
    <property type="protein sequence ID" value="PSV98220.1"/>
    <property type="molecule type" value="Genomic_DNA"/>
</dbReference>